<sequence length="494" mass="55646">MATTNSITSSTSTTTLSPFDITANSTTTYLPVNNQLIPPVSSNLILPSERFYNCNPSLFNLNNSTCQQQQVFNTSETLPGLLASILQNRDQHHSSSTSSLPLFCELTSNSLLSQQQQLLALIRQQNQSSPISQFYSTADLTQQNYFNGIQAKAFESLTLANYQKLAANKNGIKSELPPPTALNIPPTINNLNNNFSINKQQNLASLEQQLLVLLNLQQQQPQHSQNDCTSNSNNLNVATVINNVFGTRENLIKNSANLQQQQSTQQNSLESFHFKDDKIQERKNCSIRRSSSSVSYYKTCSNSNADVSEHFKRTFSGKWPKRSSTSLRFGRSGGSSGTTIISKSSNKEGIKEGFEENIQDKDSLMEVKTEEKEEEEKIVTIKREEKSPSGTTKNEEILQQKVTSGINCQFGQRVGYTVIRRLNLASEDKQVEEHFRKSLGDDRFKQIRNNQRYNQEDDTNAMDDDIDFHSDLLMDTDMDTDNIKMPVDIRLYPP</sequence>
<accession>A0A914MQM3</accession>
<dbReference type="Proteomes" id="UP000887563">
    <property type="component" value="Unplaced"/>
</dbReference>
<dbReference type="WBParaSite" id="Minc3s01941g27332">
    <property type="protein sequence ID" value="Minc3s01941g27332"/>
    <property type="gene ID" value="Minc3s01941g27332"/>
</dbReference>
<reference evidence="3" key="1">
    <citation type="submission" date="2022-11" db="UniProtKB">
        <authorList>
            <consortium name="WormBaseParasite"/>
        </authorList>
    </citation>
    <scope>IDENTIFICATION</scope>
</reference>
<dbReference type="InterPro" id="IPR006627">
    <property type="entry name" value="TDU_repeat"/>
</dbReference>
<keyword evidence="2" id="KW-1185">Reference proteome</keyword>
<name>A0A914MQM3_MELIC</name>
<protein>
    <submittedName>
        <fullName evidence="3">Uncharacterized protein</fullName>
    </submittedName>
</protein>
<feature type="region of interest" description="Disordered" evidence="1">
    <location>
        <begin position="322"/>
        <end position="351"/>
    </location>
</feature>
<evidence type="ECO:0000313" key="3">
    <source>
        <dbReference type="WBParaSite" id="Minc3s01941g27332"/>
    </source>
</evidence>
<organism evidence="2 3">
    <name type="scientific">Meloidogyne incognita</name>
    <name type="common">Southern root-knot nematode worm</name>
    <name type="synonym">Oxyuris incognita</name>
    <dbReference type="NCBI Taxonomy" id="6306"/>
    <lineage>
        <taxon>Eukaryota</taxon>
        <taxon>Metazoa</taxon>
        <taxon>Ecdysozoa</taxon>
        <taxon>Nematoda</taxon>
        <taxon>Chromadorea</taxon>
        <taxon>Rhabditida</taxon>
        <taxon>Tylenchina</taxon>
        <taxon>Tylenchomorpha</taxon>
        <taxon>Tylenchoidea</taxon>
        <taxon>Meloidogynidae</taxon>
        <taxon>Meloidogyninae</taxon>
        <taxon>Meloidogyne</taxon>
        <taxon>Meloidogyne incognita group</taxon>
    </lineage>
</organism>
<evidence type="ECO:0000256" key="1">
    <source>
        <dbReference type="SAM" id="MobiDB-lite"/>
    </source>
</evidence>
<dbReference type="SMART" id="SM00711">
    <property type="entry name" value="TDU"/>
    <property type="match status" value="2"/>
</dbReference>
<evidence type="ECO:0000313" key="2">
    <source>
        <dbReference type="Proteomes" id="UP000887563"/>
    </source>
</evidence>
<dbReference type="AlphaFoldDB" id="A0A914MQM3"/>
<proteinExistence type="predicted"/>